<dbReference type="InterPro" id="IPR005495">
    <property type="entry name" value="LptG/LptF_permease"/>
</dbReference>
<dbReference type="OrthoDB" id="9807977at2"/>
<evidence type="ECO:0000256" key="6">
    <source>
        <dbReference type="SAM" id="Phobius"/>
    </source>
</evidence>
<dbReference type="PANTHER" id="PTHR33529">
    <property type="entry name" value="SLR0882 PROTEIN-RELATED"/>
    <property type="match status" value="1"/>
</dbReference>
<keyword evidence="4 6" id="KW-1133">Transmembrane helix</keyword>
<evidence type="ECO:0000256" key="1">
    <source>
        <dbReference type="ARBA" id="ARBA00004651"/>
    </source>
</evidence>
<comment type="subcellular location">
    <subcellularLocation>
        <location evidence="1">Cell membrane</location>
        <topology evidence="1">Multi-pass membrane protein</topology>
    </subcellularLocation>
</comment>
<dbReference type="RefSeq" id="WP_002704041.1">
    <property type="nucleotide sequence ID" value="NZ_AAWS01000060.1"/>
</dbReference>
<feature type="transmembrane region" description="Helical" evidence="6">
    <location>
        <begin position="290"/>
        <end position="307"/>
    </location>
</feature>
<evidence type="ECO:0000313" key="8">
    <source>
        <dbReference type="Proteomes" id="UP000004095"/>
    </source>
</evidence>
<proteinExistence type="predicted"/>
<feature type="transmembrane region" description="Helical" evidence="6">
    <location>
        <begin position="102"/>
        <end position="124"/>
    </location>
</feature>
<dbReference type="eggNOG" id="COG0795">
    <property type="taxonomic scope" value="Bacteria"/>
</dbReference>
<comment type="caution">
    <text evidence="7">The sequence shown here is derived from an EMBL/GenBank/DDBJ whole genome shotgun (WGS) entry which is preliminary data.</text>
</comment>
<gene>
    <name evidence="7" type="ORF">M23134_06726</name>
</gene>
<accession>A1ZXQ6</accession>
<dbReference type="GO" id="GO:0015920">
    <property type="term" value="P:lipopolysaccharide transport"/>
    <property type="evidence" value="ECO:0007669"/>
    <property type="project" value="TreeGrafter"/>
</dbReference>
<reference evidence="7 8" key="1">
    <citation type="submission" date="2007-01" db="EMBL/GenBank/DDBJ databases">
        <authorList>
            <person name="Haygood M."/>
            <person name="Podell S."/>
            <person name="Anderson C."/>
            <person name="Hopkinson B."/>
            <person name="Roe K."/>
            <person name="Barbeau K."/>
            <person name="Gaasterland T."/>
            <person name="Ferriera S."/>
            <person name="Johnson J."/>
            <person name="Kravitz S."/>
            <person name="Beeson K."/>
            <person name="Sutton G."/>
            <person name="Rogers Y.-H."/>
            <person name="Friedman R."/>
            <person name="Frazier M."/>
            <person name="Venter J.C."/>
        </authorList>
    </citation>
    <scope>NUCLEOTIDE SEQUENCE [LARGE SCALE GENOMIC DNA]</scope>
    <source>
        <strain evidence="7 8">ATCC 23134</strain>
    </source>
</reference>
<dbReference type="GO" id="GO:0043190">
    <property type="term" value="C:ATP-binding cassette (ABC) transporter complex"/>
    <property type="evidence" value="ECO:0007669"/>
    <property type="project" value="TreeGrafter"/>
</dbReference>
<organism evidence="7 8">
    <name type="scientific">Microscilla marina ATCC 23134</name>
    <dbReference type="NCBI Taxonomy" id="313606"/>
    <lineage>
        <taxon>Bacteria</taxon>
        <taxon>Pseudomonadati</taxon>
        <taxon>Bacteroidota</taxon>
        <taxon>Cytophagia</taxon>
        <taxon>Cytophagales</taxon>
        <taxon>Microscillaceae</taxon>
        <taxon>Microscilla</taxon>
    </lineage>
</organism>
<name>A1ZXQ6_MICM2</name>
<feature type="transmembrane region" description="Helical" evidence="6">
    <location>
        <begin position="319"/>
        <end position="339"/>
    </location>
</feature>
<keyword evidence="3 6" id="KW-0812">Transmembrane</keyword>
<evidence type="ECO:0000256" key="5">
    <source>
        <dbReference type="ARBA" id="ARBA00023136"/>
    </source>
</evidence>
<keyword evidence="5 6" id="KW-0472">Membrane</keyword>
<evidence type="ECO:0000313" key="7">
    <source>
        <dbReference type="EMBL" id="EAY24834.1"/>
    </source>
</evidence>
<dbReference type="Pfam" id="PF03739">
    <property type="entry name" value="LptF_LptG"/>
    <property type="match status" value="1"/>
</dbReference>
<evidence type="ECO:0000256" key="4">
    <source>
        <dbReference type="ARBA" id="ARBA00022989"/>
    </source>
</evidence>
<protein>
    <submittedName>
        <fullName evidence="7">Putative permease, YjgP/YjgQ family</fullName>
    </submittedName>
</protein>
<feature type="transmembrane region" description="Helical" evidence="6">
    <location>
        <begin position="345"/>
        <end position="366"/>
    </location>
</feature>
<keyword evidence="2" id="KW-1003">Cell membrane</keyword>
<dbReference type="Proteomes" id="UP000004095">
    <property type="component" value="Unassembled WGS sequence"/>
</dbReference>
<feature type="transmembrane region" description="Helical" evidence="6">
    <location>
        <begin position="12"/>
        <end position="33"/>
    </location>
</feature>
<dbReference type="PANTHER" id="PTHR33529:SF8">
    <property type="entry name" value="PERMEASE, YJGP_YJGQ FAMILY"/>
    <property type="match status" value="1"/>
</dbReference>
<sequence>MLKRLDKYILKKFLVTFFFVVIILISIIVIIDITEKIGDFNKMDQTVWQIFTKYYLNFIPYWANSLSPILIFIATVFVTARLATHTEIIAILSSGVSFKRMLVPYLLGSSLIAVLTFYLIGWVIPKANRVRLKFENTHIKDKFYFTDRNVHLKIAPNTFAYIESYDNTSHVGYKFTLENISGFEYDGKRQQKKLNSKVECRRILWDKDRKKWVMENYKITEFNRGDSLNYKITYGQSLDTLMNLKPSDFESKYMFNEQLTSDQLEAYIAELKQRGVGKLETYLVERYERMAYPFAVIILTVIGVIVSSRKTREGAGLQIAVGFGLAFIYVMLIMVSRSIGKNGELPPLVAAWMPNILFALIGLIMYKRVPK</sequence>
<dbReference type="EMBL" id="AAWS01000060">
    <property type="protein sequence ID" value="EAY24834.1"/>
    <property type="molecule type" value="Genomic_DNA"/>
</dbReference>
<feature type="transmembrane region" description="Helical" evidence="6">
    <location>
        <begin position="61"/>
        <end position="82"/>
    </location>
</feature>
<evidence type="ECO:0000256" key="2">
    <source>
        <dbReference type="ARBA" id="ARBA00022475"/>
    </source>
</evidence>
<evidence type="ECO:0000256" key="3">
    <source>
        <dbReference type="ARBA" id="ARBA00022692"/>
    </source>
</evidence>
<keyword evidence="8" id="KW-1185">Reference proteome</keyword>
<dbReference type="AlphaFoldDB" id="A1ZXQ6"/>